<organism evidence="1 2">
    <name type="scientific">Eilatimonas milleporae</name>
    <dbReference type="NCBI Taxonomy" id="911205"/>
    <lineage>
        <taxon>Bacteria</taxon>
        <taxon>Pseudomonadati</taxon>
        <taxon>Pseudomonadota</taxon>
        <taxon>Alphaproteobacteria</taxon>
        <taxon>Kordiimonadales</taxon>
        <taxon>Kordiimonadaceae</taxon>
        <taxon>Eilatimonas</taxon>
    </lineage>
</organism>
<dbReference type="Proteomes" id="UP000271227">
    <property type="component" value="Unassembled WGS sequence"/>
</dbReference>
<reference evidence="1 2" key="1">
    <citation type="submission" date="2018-10" db="EMBL/GenBank/DDBJ databases">
        <title>Genomic Encyclopedia of Archaeal and Bacterial Type Strains, Phase II (KMG-II): from individual species to whole genera.</title>
        <authorList>
            <person name="Goeker M."/>
        </authorList>
    </citation>
    <scope>NUCLEOTIDE SEQUENCE [LARGE SCALE GENOMIC DNA]</scope>
    <source>
        <strain evidence="1 2">DSM 25217</strain>
    </source>
</reference>
<name>A0A3M0CS07_9PROT</name>
<dbReference type="EMBL" id="REFR01000009">
    <property type="protein sequence ID" value="RMB12298.1"/>
    <property type="molecule type" value="Genomic_DNA"/>
</dbReference>
<accession>A0A3M0CS07</accession>
<evidence type="ECO:0008006" key="3">
    <source>
        <dbReference type="Google" id="ProtNLM"/>
    </source>
</evidence>
<gene>
    <name evidence="1" type="ORF">BXY39_0793</name>
</gene>
<protein>
    <recommendedName>
        <fullName evidence="3">Phage integrase family protein</fullName>
    </recommendedName>
</protein>
<proteinExistence type="predicted"/>
<sequence length="62" mass="6636">MRFWCDNAGLMDRPSDGLHKAIVRRLAEADATEEEIAAILGDSVRTAAIYTGAGLSKLDGSE</sequence>
<dbReference type="AlphaFoldDB" id="A0A3M0CS07"/>
<evidence type="ECO:0000313" key="1">
    <source>
        <dbReference type="EMBL" id="RMB12298.1"/>
    </source>
</evidence>
<evidence type="ECO:0000313" key="2">
    <source>
        <dbReference type="Proteomes" id="UP000271227"/>
    </source>
</evidence>
<keyword evidence="2" id="KW-1185">Reference proteome</keyword>
<comment type="caution">
    <text evidence="1">The sequence shown here is derived from an EMBL/GenBank/DDBJ whole genome shotgun (WGS) entry which is preliminary data.</text>
</comment>
<dbReference type="InParanoid" id="A0A3M0CS07"/>